<comment type="caution">
    <text evidence="1">The sequence shown here is derived from an EMBL/GenBank/DDBJ whole genome shotgun (WGS) entry which is preliminary data.</text>
</comment>
<gene>
    <name evidence="1" type="ORF">NSE01_28170</name>
</gene>
<dbReference type="RefSeq" id="WP_147160308.1">
    <property type="nucleotide sequence ID" value="NZ_BJYR01000018.1"/>
</dbReference>
<proteinExistence type="predicted"/>
<keyword evidence="2" id="KW-1185">Reference proteome</keyword>
<name>A0A512AMP9_9SPHN</name>
<dbReference type="OrthoDB" id="9896661at2"/>
<dbReference type="Proteomes" id="UP000321464">
    <property type="component" value="Unassembled WGS sequence"/>
</dbReference>
<dbReference type="EMBL" id="BJYR01000018">
    <property type="protein sequence ID" value="GEO00985.1"/>
    <property type="molecule type" value="Genomic_DNA"/>
</dbReference>
<organism evidence="1 2">
    <name type="scientific">Novosphingobium sediminis</name>
    <dbReference type="NCBI Taxonomy" id="707214"/>
    <lineage>
        <taxon>Bacteria</taxon>
        <taxon>Pseudomonadati</taxon>
        <taxon>Pseudomonadota</taxon>
        <taxon>Alphaproteobacteria</taxon>
        <taxon>Sphingomonadales</taxon>
        <taxon>Sphingomonadaceae</taxon>
        <taxon>Novosphingobium</taxon>
    </lineage>
</organism>
<accession>A0A512AMP9</accession>
<sequence>MQFAIDLLQRRMKRHLERYDGVLVQLEEAFSNYEAKQTSINGYLDAVQLIDQHFRRERAGWLRFCDWSLALRWINSAERRAFRETCDALDWCRNWAIRQRGVDVVTCLENVRETVEFDFVPALGVAA</sequence>
<evidence type="ECO:0000313" key="1">
    <source>
        <dbReference type="EMBL" id="GEO00985.1"/>
    </source>
</evidence>
<evidence type="ECO:0000313" key="2">
    <source>
        <dbReference type="Proteomes" id="UP000321464"/>
    </source>
</evidence>
<dbReference type="AlphaFoldDB" id="A0A512AMP9"/>
<reference evidence="1 2" key="1">
    <citation type="submission" date="2019-07" db="EMBL/GenBank/DDBJ databases">
        <title>Whole genome shotgun sequence of Novosphingobium sediminis NBRC 106119.</title>
        <authorList>
            <person name="Hosoyama A."/>
            <person name="Uohara A."/>
            <person name="Ohji S."/>
            <person name="Ichikawa N."/>
        </authorList>
    </citation>
    <scope>NUCLEOTIDE SEQUENCE [LARGE SCALE GENOMIC DNA]</scope>
    <source>
        <strain evidence="1 2">NBRC 106119</strain>
    </source>
</reference>
<protein>
    <submittedName>
        <fullName evidence="1">Uncharacterized protein</fullName>
    </submittedName>
</protein>